<dbReference type="OrthoDB" id="5653271at2"/>
<evidence type="ECO:0000313" key="5">
    <source>
        <dbReference type="Proteomes" id="UP000247152"/>
    </source>
</evidence>
<reference evidence="4 6" key="2">
    <citation type="submission" date="2018-12" db="EMBL/GenBank/DDBJ databases">
        <title>Legionella sp,whole genome shotgun sequence.</title>
        <authorList>
            <person name="Wu H."/>
        </authorList>
    </citation>
    <scope>NUCLEOTIDE SEQUENCE [LARGE SCALE GENOMIC DNA]</scope>
    <source>
        <strain evidence="4">Km489</strain>
        <strain evidence="6">km489</strain>
    </source>
</reference>
<proteinExistence type="predicted"/>
<sequence>MGKKATSTRLANGNNKAQKPYSNQDSQLFFNQNPMPPSPEIQETQKNEKIQHPIQEISIQTTTDILLAAILQELKTQNMIELMKLKAQQEQEQEELLAAEKMQEHDDARFDEIRTSMYI</sequence>
<evidence type="ECO:0000313" key="6">
    <source>
        <dbReference type="Proteomes" id="UP000287374"/>
    </source>
</evidence>
<dbReference type="EMBL" id="RZGX01000002">
    <property type="protein sequence ID" value="RUR25896.1"/>
    <property type="molecule type" value="Genomic_DNA"/>
</dbReference>
<evidence type="ECO:0008006" key="7">
    <source>
        <dbReference type="Google" id="ProtNLM"/>
    </source>
</evidence>
<accession>A0A317U9R0</accession>
<evidence type="ECO:0000256" key="2">
    <source>
        <dbReference type="SAM" id="MobiDB-lite"/>
    </source>
</evidence>
<protein>
    <recommendedName>
        <fullName evidence="7">Coiled-coil protein</fullName>
    </recommendedName>
</protein>
<gene>
    <name evidence="3" type="ORF">DGG96_00645</name>
    <name evidence="4" type="ORF">ELY20_01745</name>
</gene>
<feature type="region of interest" description="Disordered" evidence="2">
    <location>
        <begin position="1"/>
        <end position="49"/>
    </location>
</feature>
<dbReference type="RefSeq" id="WP_110141086.1">
    <property type="nucleotide sequence ID" value="NZ_QHJG01000001.1"/>
</dbReference>
<dbReference type="Proteomes" id="UP000247152">
    <property type="component" value="Unassembled WGS sequence"/>
</dbReference>
<dbReference type="Proteomes" id="UP000287374">
    <property type="component" value="Unassembled WGS sequence"/>
</dbReference>
<evidence type="ECO:0000256" key="1">
    <source>
        <dbReference type="SAM" id="Coils"/>
    </source>
</evidence>
<organism evidence="3 5">
    <name type="scientific">Legionella qingyii</name>
    <dbReference type="NCBI Taxonomy" id="2184757"/>
    <lineage>
        <taxon>Bacteria</taxon>
        <taxon>Pseudomonadati</taxon>
        <taxon>Pseudomonadota</taxon>
        <taxon>Gammaproteobacteria</taxon>
        <taxon>Legionellales</taxon>
        <taxon>Legionellaceae</taxon>
        <taxon>Legionella</taxon>
    </lineage>
</organism>
<name>A0A317U9R0_9GAMM</name>
<evidence type="ECO:0000313" key="4">
    <source>
        <dbReference type="EMBL" id="RUR25896.1"/>
    </source>
</evidence>
<reference evidence="3 5" key="1">
    <citation type="submission" date="2018-05" db="EMBL/GenBank/DDBJ databases">
        <title>Legionella qingyii sp.nov., whole genome shotgun sequence.</title>
        <authorList>
            <person name="Wu H."/>
            <person name="Zhu Q."/>
            <person name="Hu C."/>
        </authorList>
    </citation>
    <scope>NUCLEOTIDE SEQUENCE [LARGE SCALE GENOMIC DNA]</scope>
    <source>
        <strain evidence="3 5">HEB18</strain>
    </source>
</reference>
<keyword evidence="1" id="KW-0175">Coiled coil</keyword>
<feature type="coiled-coil region" evidence="1">
    <location>
        <begin position="71"/>
        <end position="102"/>
    </location>
</feature>
<comment type="caution">
    <text evidence="3">The sequence shown here is derived from an EMBL/GenBank/DDBJ whole genome shotgun (WGS) entry which is preliminary data.</text>
</comment>
<dbReference type="AlphaFoldDB" id="A0A317U9R0"/>
<evidence type="ECO:0000313" key="3">
    <source>
        <dbReference type="EMBL" id="PWY57636.1"/>
    </source>
</evidence>
<keyword evidence="6" id="KW-1185">Reference proteome</keyword>
<dbReference type="EMBL" id="QHJG01000001">
    <property type="protein sequence ID" value="PWY57636.1"/>
    <property type="molecule type" value="Genomic_DNA"/>
</dbReference>
<feature type="compositionally biased region" description="Polar residues" evidence="2">
    <location>
        <begin position="1"/>
        <end position="33"/>
    </location>
</feature>